<organism evidence="2 3">
    <name type="scientific">Gleimia europaea ACS-120-V-Col10b</name>
    <dbReference type="NCBI Taxonomy" id="883069"/>
    <lineage>
        <taxon>Bacteria</taxon>
        <taxon>Bacillati</taxon>
        <taxon>Actinomycetota</taxon>
        <taxon>Actinomycetes</taxon>
        <taxon>Actinomycetales</taxon>
        <taxon>Actinomycetaceae</taxon>
        <taxon>Gleimia</taxon>
    </lineage>
</organism>
<proteinExistence type="predicted"/>
<evidence type="ECO:0000313" key="2">
    <source>
        <dbReference type="EMBL" id="EPD31385.1"/>
    </source>
</evidence>
<evidence type="ECO:0000256" key="1">
    <source>
        <dbReference type="SAM" id="SignalP"/>
    </source>
</evidence>
<keyword evidence="3" id="KW-1185">Reference proteome</keyword>
<dbReference type="EMBL" id="AGWN01000001">
    <property type="protein sequence ID" value="EPD31385.1"/>
    <property type="molecule type" value="Genomic_DNA"/>
</dbReference>
<evidence type="ECO:0000313" key="3">
    <source>
        <dbReference type="Proteomes" id="UP000014387"/>
    </source>
</evidence>
<keyword evidence="1" id="KW-0732">Signal</keyword>
<comment type="caution">
    <text evidence="2">The sequence shown here is derived from an EMBL/GenBank/DDBJ whole genome shotgun (WGS) entry which is preliminary data.</text>
</comment>
<dbReference type="Proteomes" id="UP000014387">
    <property type="component" value="Unassembled WGS sequence"/>
</dbReference>
<evidence type="ECO:0008006" key="4">
    <source>
        <dbReference type="Google" id="ProtNLM"/>
    </source>
</evidence>
<feature type="chain" id="PRO_5040728005" description="Cell wall binding repeat 2" evidence="1">
    <location>
        <begin position="18"/>
        <end position="343"/>
    </location>
</feature>
<accession>A0A9W5VWY9</accession>
<dbReference type="AlphaFoldDB" id="A0A9W5VWY9"/>
<sequence length="343" mass="35395">MGAAIVLPLSLATPAFAAPDLPMDARTTLISTTFAGDIQMVRYEEAPSEAAIATSMRQFNSLAKTVYLVNPFVDGGAATIAGAPKSQRPGPVLFTEKNGELSERTLLEIARLCPETVVVVGGGISTPAGTAARDFAQTARENNASLSGQVELLTWQGQAGEETSNLVAEATYPNGAERVYLVSADDENMDALAAIAGTMGDGPVLLVSKDQAQKAKETAAMLKPEYVVGIGKLDPKLLDEVAGSNRKSSVSGSVKSVALNAATTRKVAKNSVTVVAAQDDRASLILAAESATGPLIPLPANTSETEAVATVLAANKLTTASSKRFVAFGEKGADGKLFKAAQE</sequence>
<protein>
    <recommendedName>
        <fullName evidence="4">Cell wall binding repeat 2</fullName>
    </recommendedName>
</protein>
<name>A0A9W5VWY9_9ACTO</name>
<feature type="signal peptide" evidence="1">
    <location>
        <begin position="1"/>
        <end position="17"/>
    </location>
</feature>
<reference evidence="2 3" key="1">
    <citation type="submission" date="2013-05" db="EMBL/GenBank/DDBJ databases">
        <title>The Genome Sequence of Actinomyces europaeus ACS-120-V-COL10B.</title>
        <authorList>
            <consortium name="The Broad Institute Genomics Platform"/>
            <person name="Earl A."/>
            <person name="Ward D."/>
            <person name="Feldgarden M."/>
            <person name="Gevers D."/>
            <person name="Saerens B."/>
            <person name="Vaneechoutte M."/>
            <person name="Walker B."/>
            <person name="Young S."/>
            <person name="Zeng Q."/>
            <person name="Gargeya S."/>
            <person name="Fitzgerald M."/>
            <person name="Haas B."/>
            <person name="Abouelleil A."/>
            <person name="Allen A.W."/>
            <person name="Alvarado L."/>
            <person name="Arachchi H.M."/>
            <person name="Berlin A.M."/>
            <person name="Chapman S.B."/>
            <person name="Gainer-Dewar J."/>
            <person name="Goldberg J."/>
            <person name="Griggs A."/>
            <person name="Gujja S."/>
            <person name="Hansen M."/>
            <person name="Howarth C."/>
            <person name="Imamovic A."/>
            <person name="Ireland A."/>
            <person name="Larimer J."/>
            <person name="McCowan C."/>
            <person name="Murphy C."/>
            <person name="Pearson M."/>
            <person name="Poon T.W."/>
            <person name="Priest M."/>
            <person name="Roberts A."/>
            <person name="Saif S."/>
            <person name="Shea T."/>
            <person name="Sisk P."/>
            <person name="Sykes S."/>
            <person name="Wortman J."/>
            <person name="Nusbaum C."/>
            <person name="Birren B."/>
        </authorList>
    </citation>
    <scope>NUCLEOTIDE SEQUENCE [LARGE SCALE GENOMIC DNA]</scope>
    <source>
        <strain evidence="2 3">ACS-120-V-Col10b</strain>
    </source>
</reference>
<gene>
    <name evidence="2" type="ORF">HMPREF9238_01156</name>
</gene>